<dbReference type="EMBL" id="CAJVQB010126361">
    <property type="protein sequence ID" value="CAG8853580.1"/>
    <property type="molecule type" value="Genomic_DNA"/>
</dbReference>
<feature type="non-terminal residue" evidence="1">
    <location>
        <position position="1"/>
    </location>
</feature>
<accession>A0ABN7XF34</accession>
<proteinExistence type="predicted"/>
<sequence length="61" mass="7096">TILKFENKMLQKRKQEIDVKIHKLPIYLKRTKIMPMGSNDFGELGLGNDVEKLKILDILKA</sequence>
<evidence type="ECO:0000313" key="2">
    <source>
        <dbReference type="Proteomes" id="UP000789901"/>
    </source>
</evidence>
<dbReference type="Proteomes" id="UP000789901">
    <property type="component" value="Unassembled WGS sequence"/>
</dbReference>
<keyword evidence="2" id="KW-1185">Reference proteome</keyword>
<evidence type="ECO:0000313" key="1">
    <source>
        <dbReference type="EMBL" id="CAG8853580.1"/>
    </source>
</evidence>
<protein>
    <submittedName>
        <fullName evidence="1">26386_t:CDS:1</fullName>
    </submittedName>
</protein>
<reference evidence="1 2" key="1">
    <citation type="submission" date="2021-06" db="EMBL/GenBank/DDBJ databases">
        <authorList>
            <person name="Kallberg Y."/>
            <person name="Tangrot J."/>
            <person name="Rosling A."/>
        </authorList>
    </citation>
    <scope>NUCLEOTIDE SEQUENCE [LARGE SCALE GENOMIC DNA]</scope>
    <source>
        <strain evidence="1 2">120-4 pot B 10/14</strain>
    </source>
</reference>
<comment type="caution">
    <text evidence="1">The sequence shown here is derived from an EMBL/GenBank/DDBJ whole genome shotgun (WGS) entry which is preliminary data.</text>
</comment>
<name>A0ABN7XF34_GIGMA</name>
<organism evidence="1 2">
    <name type="scientific">Gigaspora margarita</name>
    <dbReference type="NCBI Taxonomy" id="4874"/>
    <lineage>
        <taxon>Eukaryota</taxon>
        <taxon>Fungi</taxon>
        <taxon>Fungi incertae sedis</taxon>
        <taxon>Mucoromycota</taxon>
        <taxon>Glomeromycotina</taxon>
        <taxon>Glomeromycetes</taxon>
        <taxon>Diversisporales</taxon>
        <taxon>Gigasporaceae</taxon>
        <taxon>Gigaspora</taxon>
    </lineage>
</organism>
<gene>
    <name evidence="1" type="ORF">GMARGA_LOCUS42401</name>
</gene>